<evidence type="ECO:0000313" key="2">
    <source>
        <dbReference type="Proteomes" id="UP000515237"/>
    </source>
</evidence>
<dbReference type="AlphaFoldDB" id="A0A7G7GB55"/>
<reference evidence="1 2" key="1">
    <citation type="journal article" date="2018" name="Int. J. Syst. Evol. Microbiol.">
        <title>Adhaeribacter swui sp. nov., isolated from wet mud.</title>
        <authorList>
            <person name="Kim D.U."/>
            <person name="Kim K.W."/>
            <person name="Kang M.S."/>
            <person name="Kim J.Y."/>
            <person name="Jang J.H."/>
            <person name="Kim M.K."/>
        </authorList>
    </citation>
    <scope>NUCLEOTIDE SEQUENCE [LARGE SCALE GENOMIC DNA]</scope>
    <source>
        <strain evidence="1 2">KCTC 52873</strain>
    </source>
</reference>
<dbReference type="InterPro" id="IPR029016">
    <property type="entry name" value="GAF-like_dom_sf"/>
</dbReference>
<accession>A0A7G7GB55</accession>
<dbReference type="EMBL" id="CP055156">
    <property type="protein sequence ID" value="QNF34389.1"/>
    <property type="molecule type" value="Genomic_DNA"/>
</dbReference>
<evidence type="ECO:0000313" key="1">
    <source>
        <dbReference type="EMBL" id="QNF34389.1"/>
    </source>
</evidence>
<name>A0A7G7GB55_9BACT</name>
<dbReference type="KEGG" id="aswu:HUW51_17275"/>
<dbReference type="Gene3D" id="3.30.450.40">
    <property type="match status" value="1"/>
</dbReference>
<keyword evidence="2" id="KW-1185">Reference proteome</keyword>
<dbReference type="SUPFAM" id="SSF55781">
    <property type="entry name" value="GAF domain-like"/>
    <property type="match status" value="1"/>
</dbReference>
<gene>
    <name evidence="1" type="ORF">HUW51_17275</name>
</gene>
<proteinExistence type="predicted"/>
<protein>
    <submittedName>
        <fullName evidence="1">GAF domain-containing protein</fullName>
    </submittedName>
</protein>
<organism evidence="1 2">
    <name type="scientific">Adhaeribacter swui</name>
    <dbReference type="NCBI Taxonomy" id="2086471"/>
    <lineage>
        <taxon>Bacteria</taxon>
        <taxon>Pseudomonadati</taxon>
        <taxon>Bacteroidota</taxon>
        <taxon>Cytophagia</taxon>
        <taxon>Cytophagales</taxon>
        <taxon>Hymenobacteraceae</taxon>
        <taxon>Adhaeribacter</taxon>
    </lineage>
</organism>
<dbReference type="Proteomes" id="UP000515237">
    <property type="component" value="Chromosome"/>
</dbReference>
<sequence>MQPIRINVPPPVETGLQLRLSFAPFIRYLQQQKETAAQGDKLTFIYDTLLAKFLPYQDYLVPTGQVVVTEALEELFTLVKYSILPFIHQGEEIPYAIGLPCQPLTLFHYADTFKHLTHQQGEIFTRSSLTVIRQDSLRAFYRLILNKCYHYPISKPTFPLVTFTKTQDGLTKYYRMRLDFRFIDPSLVGELPPLQPEWVAFAQNELPTAEEIPVTLPLTQFTFDGFAFFQIEDITEEVTIQELKEVFVHLSSEVESEIYLRFEKALRNLCGQPDLEIGIMPFLQVNGRHVQHKVYTSRSIFFKNNNCFVEEITDAALQTLLREIIADPRLRIIKDLSLTTDFKHQFLYQKGFRSFIMYPLVVSNQALGMLEIGSKHPNALNGEVLRRVEQAIPLVVELLLYQINEFRTRMEEIIRKKFTLLQPALEWKFTDAAWAYLQKGEDASPDDEATQVYFKQVYPFYGAIDVRNSSVERNAVLQQDLSRQFRALEKILKNAANLSGSHQSDSMLARVYHWQRRLTQVISPEEENQISVFLRQQIHPQLQKLATHPGEATSVADYFSNIDPETGLFNQAFQAYELSLAQINKTVNTFMEQEARELQNLFPNYFEKFRTDGLEYNLYVGSAIAPWLTFKPQHLQQFRAWQLNAMVQMATLTHDLLPALPLPLKTTQLILAHSHPVDIKFRLDEHRFDVEGSYSIRYEVIKKRLDKAYVKDTNQRLTQPDTIALVYTTRTELDDFLPLVYRLQQEQKLTSTLEYLELESLQGVTGLKALRLRINYSGAQN</sequence>
<dbReference type="RefSeq" id="WP_185270870.1">
    <property type="nucleotide sequence ID" value="NZ_CP055156.1"/>
</dbReference>